<proteinExistence type="predicted"/>
<protein>
    <submittedName>
        <fullName evidence="2">Uncharacterized protein</fullName>
    </submittedName>
</protein>
<dbReference type="AlphaFoldDB" id="A0A8J3M7P6"/>
<evidence type="ECO:0000313" key="2">
    <source>
        <dbReference type="EMBL" id="GHF47405.1"/>
    </source>
</evidence>
<dbReference type="EMBL" id="BNCJ01000003">
    <property type="protein sequence ID" value="GHF47405.1"/>
    <property type="molecule type" value="Genomic_DNA"/>
</dbReference>
<evidence type="ECO:0000313" key="3">
    <source>
        <dbReference type="Proteomes" id="UP000626220"/>
    </source>
</evidence>
<comment type="caution">
    <text evidence="2">The sequence shown here is derived from an EMBL/GenBank/DDBJ whole genome shotgun (WGS) entry which is preliminary data.</text>
</comment>
<reference evidence="2" key="2">
    <citation type="submission" date="2020-09" db="EMBL/GenBank/DDBJ databases">
        <authorList>
            <person name="Sun Q."/>
            <person name="Kim S."/>
        </authorList>
    </citation>
    <scope>NUCLEOTIDE SEQUENCE</scope>
    <source>
        <strain evidence="2">KCTC 42650</strain>
    </source>
</reference>
<keyword evidence="1" id="KW-1133">Transmembrane helix</keyword>
<evidence type="ECO:0000256" key="1">
    <source>
        <dbReference type="SAM" id="Phobius"/>
    </source>
</evidence>
<dbReference type="Proteomes" id="UP000626220">
    <property type="component" value="Unassembled WGS sequence"/>
</dbReference>
<feature type="transmembrane region" description="Helical" evidence="1">
    <location>
        <begin position="36"/>
        <end position="59"/>
    </location>
</feature>
<reference evidence="2" key="1">
    <citation type="journal article" date="2014" name="Int. J. Syst. Evol. Microbiol.">
        <title>Complete genome sequence of Corynebacterium casei LMG S-19264T (=DSM 44701T), isolated from a smear-ripened cheese.</title>
        <authorList>
            <consortium name="US DOE Joint Genome Institute (JGI-PGF)"/>
            <person name="Walter F."/>
            <person name="Albersmeier A."/>
            <person name="Kalinowski J."/>
            <person name="Ruckert C."/>
        </authorList>
    </citation>
    <scope>NUCLEOTIDE SEQUENCE</scope>
    <source>
        <strain evidence="2">KCTC 42650</strain>
    </source>
</reference>
<keyword evidence="1" id="KW-0812">Transmembrane</keyword>
<name>A0A8J3M7P6_9RHOB</name>
<feature type="transmembrane region" description="Helical" evidence="1">
    <location>
        <begin position="12"/>
        <end position="30"/>
    </location>
</feature>
<organism evidence="2 3">
    <name type="scientific">Seohaeicola zhoushanensis</name>
    <dbReference type="NCBI Taxonomy" id="1569283"/>
    <lineage>
        <taxon>Bacteria</taxon>
        <taxon>Pseudomonadati</taxon>
        <taxon>Pseudomonadota</taxon>
        <taxon>Alphaproteobacteria</taxon>
        <taxon>Rhodobacterales</taxon>
        <taxon>Roseobacteraceae</taxon>
        <taxon>Seohaeicola</taxon>
    </lineage>
</organism>
<sequence>MMYGGYGMGGGGLIWLLVLAALLVVPFWRILPRNGIPSWVALVAIIPLGALILLWVVAFKDQLDGGKA</sequence>
<keyword evidence="1" id="KW-0472">Membrane</keyword>
<accession>A0A8J3M7P6</accession>
<gene>
    <name evidence="2" type="ORF">GCM10017056_18980</name>
</gene>
<keyword evidence="3" id="KW-1185">Reference proteome</keyword>